<accession>A0A3N4ID81</accession>
<feature type="region of interest" description="Disordered" evidence="1">
    <location>
        <begin position="239"/>
        <end position="265"/>
    </location>
</feature>
<evidence type="ECO:0000313" key="3">
    <source>
        <dbReference type="Proteomes" id="UP000275078"/>
    </source>
</evidence>
<evidence type="ECO:0000256" key="1">
    <source>
        <dbReference type="SAM" id="MobiDB-lite"/>
    </source>
</evidence>
<dbReference type="EMBL" id="ML119661">
    <property type="protein sequence ID" value="RPA84083.1"/>
    <property type="molecule type" value="Genomic_DNA"/>
</dbReference>
<sequence length="824" mass="93907">MFSATGSLFHHTPTKPQHVRPQVRLFQPPLQLPSPSPSPTFSIPDFEPPETSNSLPLSSPTNSGPPETQSPPLASPRDNGRKRKHHHHRSSDEHTPPSFSSCSDDDYSDTDAEMETRKRSRPATEAEARKRRQSTKRRHESAIARTIETTNLLFEHIRRTLPQLTNVKTAADVHLTPTRNEKLRELGYDWKLSGGYKFPRRIKQGSLKVIFAYRTVEHDEMRKALEDGRLTAVATEGVERKEDEEMGEVYEHQDDSESDSEEDISDSEIIAKQIMPASTPITEPEPESEPITVQQPDQDLSSLLQTSTNLLLTHLHTTHPSLGHITPTDLLLPQTNARLPYHWQCTNNYSLPLLNPVNKRIKPLSRFTSSEHLSLHHALSTGSLKAVLKQSPTSVPSSSESEESEYNSSDSERPRKRHRQHPPSKPAKRTPVEELISQTTKLLHQHIQTTLPSLRRLTLDEITLSPWKLAKDHLPYRWKHRSPYTFPTLHDNNGTTRLKRMNLWTPLEHASLRTALETGDLQAILAEDDDDSASDSSSASEKIVVQPRIKRQPARSASPSSPSDDDDLTADSRDRLFRSIRRHLPTLSVKPNDITISPWALDRTFSPYRWHFSGSYSFPTTTSIHQHGVQKKVKSLERFTPEEHRALRAALKRGELLPVLAENVKTVEKERSTSGQRVREAEKDRPRLREVEKGARIRESAREGGKDARIRDLEKRNRELEKQLKHTQRLLEEVLTQQKNPAPEPEVESEEEEEEEYEEEEEESDPEEEGVLLQKTFRFPAGSGYRALVMEGMLGADGVVRFGFRTGNLRRHCEVRLARVGELF</sequence>
<feature type="region of interest" description="Disordered" evidence="1">
    <location>
        <begin position="528"/>
        <end position="570"/>
    </location>
</feature>
<feature type="compositionally biased region" description="Low complexity" evidence="1">
    <location>
        <begin position="49"/>
        <end position="66"/>
    </location>
</feature>
<name>A0A3N4ID81_ASCIM</name>
<gene>
    <name evidence="2" type="ORF">BJ508DRAFT_413089</name>
</gene>
<feature type="region of interest" description="Disordered" evidence="1">
    <location>
        <begin position="733"/>
        <end position="771"/>
    </location>
</feature>
<feature type="compositionally biased region" description="Acidic residues" evidence="1">
    <location>
        <begin position="256"/>
        <end position="265"/>
    </location>
</feature>
<feature type="compositionally biased region" description="Basic residues" evidence="1">
    <location>
        <begin position="129"/>
        <end position="139"/>
    </location>
</feature>
<dbReference type="Proteomes" id="UP000275078">
    <property type="component" value="Unassembled WGS sequence"/>
</dbReference>
<feature type="region of interest" description="Disordered" evidence="1">
    <location>
        <begin position="1"/>
        <end position="141"/>
    </location>
</feature>
<evidence type="ECO:0000313" key="2">
    <source>
        <dbReference type="EMBL" id="RPA84083.1"/>
    </source>
</evidence>
<protein>
    <submittedName>
        <fullName evidence="2">Uncharacterized protein</fullName>
    </submittedName>
</protein>
<proteinExistence type="predicted"/>
<feature type="compositionally biased region" description="Basic and acidic residues" evidence="1">
    <location>
        <begin position="114"/>
        <end position="128"/>
    </location>
</feature>
<feature type="compositionally biased region" description="Acidic residues" evidence="1">
    <location>
        <begin position="745"/>
        <end position="770"/>
    </location>
</feature>
<feature type="compositionally biased region" description="Acidic residues" evidence="1">
    <location>
        <begin position="103"/>
        <end position="113"/>
    </location>
</feature>
<feature type="compositionally biased region" description="Basic residues" evidence="1">
    <location>
        <begin position="414"/>
        <end position="428"/>
    </location>
</feature>
<feature type="compositionally biased region" description="Basic and acidic residues" evidence="1">
    <location>
        <begin position="239"/>
        <end position="255"/>
    </location>
</feature>
<feature type="region of interest" description="Disordered" evidence="1">
    <location>
        <begin position="386"/>
        <end position="434"/>
    </location>
</feature>
<keyword evidence="3" id="KW-1185">Reference proteome</keyword>
<reference evidence="2 3" key="1">
    <citation type="journal article" date="2018" name="Nat. Ecol. Evol.">
        <title>Pezizomycetes genomes reveal the molecular basis of ectomycorrhizal truffle lifestyle.</title>
        <authorList>
            <person name="Murat C."/>
            <person name="Payen T."/>
            <person name="Noel B."/>
            <person name="Kuo A."/>
            <person name="Morin E."/>
            <person name="Chen J."/>
            <person name="Kohler A."/>
            <person name="Krizsan K."/>
            <person name="Balestrini R."/>
            <person name="Da Silva C."/>
            <person name="Montanini B."/>
            <person name="Hainaut M."/>
            <person name="Levati E."/>
            <person name="Barry K.W."/>
            <person name="Belfiori B."/>
            <person name="Cichocki N."/>
            <person name="Clum A."/>
            <person name="Dockter R.B."/>
            <person name="Fauchery L."/>
            <person name="Guy J."/>
            <person name="Iotti M."/>
            <person name="Le Tacon F."/>
            <person name="Lindquist E.A."/>
            <person name="Lipzen A."/>
            <person name="Malagnac F."/>
            <person name="Mello A."/>
            <person name="Molinier V."/>
            <person name="Miyauchi S."/>
            <person name="Poulain J."/>
            <person name="Riccioni C."/>
            <person name="Rubini A."/>
            <person name="Sitrit Y."/>
            <person name="Splivallo R."/>
            <person name="Traeger S."/>
            <person name="Wang M."/>
            <person name="Zifcakova L."/>
            <person name="Wipf D."/>
            <person name="Zambonelli A."/>
            <person name="Paolocci F."/>
            <person name="Nowrousian M."/>
            <person name="Ottonello S."/>
            <person name="Baldrian P."/>
            <person name="Spatafora J.W."/>
            <person name="Henrissat B."/>
            <person name="Nagy L.G."/>
            <person name="Aury J.M."/>
            <person name="Wincker P."/>
            <person name="Grigoriev I.V."/>
            <person name="Bonfante P."/>
            <person name="Martin F.M."/>
        </authorList>
    </citation>
    <scope>NUCLEOTIDE SEQUENCE [LARGE SCALE GENOMIC DNA]</scope>
    <source>
        <strain evidence="2 3">RN42</strain>
    </source>
</reference>
<dbReference type="AlphaFoldDB" id="A0A3N4ID81"/>
<feature type="region of interest" description="Disordered" evidence="1">
    <location>
        <begin position="667"/>
        <end position="710"/>
    </location>
</feature>
<organism evidence="2 3">
    <name type="scientific">Ascobolus immersus RN42</name>
    <dbReference type="NCBI Taxonomy" id="1160509"/>
    <lineage>
        <taxon>Eukaryota</taxon>
        <taxon>Fungi</taxon>
        <taxon>Dikarya</taxon>
        <taxon>Ascomycota</taxon>
        <taxon>Pezizomycotina</taxon>
        <taxon>Pezizomycetes</taxon>
        <taxon>Pezizales</taxon>
        <taxon>Ascobolaceae</taxon>
        <taxon>Ascobolus</taxon>
    </lineage>
</organism>
<feature type="compositionally biased region" description="Basic residues" evidence="1">
    <location>
        <begin position="80"/>
        <end position="89"/>
    </location>
</feature>